<dbReference type="Proteomes" id="UP001150217">
    <property type="component" value="Unassembled WGS sequence"/>
</dbReference>
<dbReference type="EMBL" id="JANVFT010000038">
    <property type="protein sequence ID" value="KAJ4492377.1"/>
    <property type="molecule type" value="Genomic_DNA"/>
</dbReference>
<feature type="region of interest" description="Disordered" evidence="1">
    <location>
        <begin position="1"/>
        <end position="28"/>
    </location>
</feature>
<sequence length="216" mass="23625">MSYESQIHQSYRAHNSCPRPLTRTYPTDPLALSESLPSSSLAANRVNFPLTNLSPRSLYIPFSLFTRRRLSTRFQTVCRPPQPQLERLLNPSRSASLQHASPASHASPAPRSDVSACSTLALNTTISQPSFFTVTQTSALTLPYPSGYPCVDLWKNCKAAMKCERCGGSQKRMARDISTPTSIVIYGKWNLASAYPGREQAESGDIGASLARNGVS</sequence>
<proteinExistence type="predicted"/>
<evidence type="ECO:0000313" key="2">
    <source>
        <dbReference type="EMBL" id="KAJ4492377.1"/>
    </source>
</evidence>
<protein>
    <submittedName>
        <fullName evidence="2">Uncharacterized protein</fullName>
    </submittedName>
</protein>
<comment type="caution">
    <text evidence="2">The sequence shown here is derived from an EMBL/GenBank/DDBJ whole genome shotgun (WGS) entry which is preliminary data.</text>
</comment>
<accession>A0ABQ8VFF1</accession>
<keyword evidence="3" id="KW-1185">Reference proteome</keyword>
<evidence type="ECO:0000313" key="3">
    <source>
        <dbReference type="Proteomes" id="UP001150217"/>
    </source>
</evidence>
<name>A0ABQ8VFF1_9AGAR</name>
<reference evidence="2" key="1">
    <citation type="submission" date="2022-08" db="EMBL/GenBank/DDBJ databases">
        <title>A Global Phylogenomic Analysis of the Shiitake Genus Lentinula.</title>
        <authorList>
            <consortium name="DOE Joint Genome Institute"/>
            <person name="Sierra-Patev S."/>
            <person name="Min B."/>
            <person name="Naranjo-Ortiz M."/>
            <person name="Looney B."/>
            <person name="Konkel Z."/>
            <person name="Slot J.C."/>
            <person name="Sakamoto Y."/>
            <person name="Steenwyk J.L."/>
            <person name="Rokas A."/>
            <person name="Carro J."/>
            <person name="Camarero S."/>
            <person name="Ferreira P."/>
            <person name="Molpeceres G."/>
            <person name="Ruiz-Duenas F.J."/>
            <person name="Serrano A."/>
            <person name="Henrissat B."/>
            <person name="Drula E."/>
            <person name="Hughes K.W."/>
            <person name="Mata J.L."/>
            <person name="Ishikawa N.K."/>
            <person name="Vargas-Isla R."/>
            <person name="Ushijima S."/>
            <person name="Smith C.A."/>
            <person name="Ahrendt S."/>
            <person name="Andreopoulos W."/>
            <person name="He G."/>
            <person name="Labutti K."/>
            <person name="Lipzen A."/>
            <person name="Ng V."/>
            <person name="Riley R."/>
            <person name="Sandor L."/>
            <person name="Barry K."/>
            <person name="Martinez A.T."/>
            <person name="Xiao Y."/>
            <person name="Gibbons J.G."/>
            <person name="Terashima K."/>
            <person name="Grigoriev I.V."/>
            <person name="Hibbett D.S."/>
        </authorList>
    </citation>
    <scope>NUCLEOTIDE SEQUENCE</scope>
    <source>
        <strain evidence="2">RHP3577 ss4</strain>
    </source>
</reference>
<organism evidence="2 3">
    <name type="scientific">Lentinula lateritia</name>
    <dbReference type="NCBI Taxonomy" id="40482"/>
    <lineage>
        <taxon>Eukaryota</taxon>
        <taxon>Fungi</taxon>
        <taxon>Dikarya</taxon>
        <taxon>Basidiomycota</taxon>
        <taxon>Agaricomycotina</taxon>
        <taxon>Agaricomycetes</taxon>
        <taxon>Agaricomycetidae</taxon>
        <taxon>Agaricales</taxon>
        <taxon>Marasmiineae</taxon>
        <taxon>Omphalotaceae</taxon>
        <taxon>Lentinula</taxon>
    </lineage>
</organism>
<evidence type="ECO:0000256" key="1">
    <source>
        <dbReference type="SAM" id="MobiDB-lite"/>
    </source>
</evidence>
<feature type="compositionally biased region" description="Polar residues" evidence="1">
    <location>
        <begin position="1"/>
        <end position="13"/>
    </location>
</feature>
<gene>
    <name evidence="2" type="ORF">C8R41DRAFT_919932</name>
</gene>